<reference evidence="2 3" key="1">
    <citation type="submission" date="2020-02" db="EMBL/GenBank/DDBJ databases">
        <authorList>
            <person name="Brisse S."/>
        </authorList>
    </citation>
    <scope>NUCLEOTIDE SEQUENCE [LARGE SCALE GENOMIC DNA]</scope>
    <source>
        <strain evidence="2">CIP107547</strain>
    </source>
</reference>
<dbReference type="Pfam" id="PF04296">
    <property type="entry name" value="YlxR"/>
    <property type="match status" value="1"/>
</dbReference>
<dbReference type="EMBL" id="CADDAV010000020">
    <property type="protein sequence ID" value="CAB0609577.1"/>
    <property type="molecule type" value="Genomic_DNA"/>
</dbReference>
<dbReference type="InterPro" id="IPR037465">
    <property type="entry name" value="YlxR"/>
</dbReference>
<feature type="domain" description="YlxR" evidence="1">
    <location>
        <begin position="14"/>
        <end position="85"/>
    </location>
</feature>
<evidence type="ECO:0000259" key="1">
    <source>
        <dbReference type="Pfam" id="PF04296"/>
    </source>
</evidence>
<dbReference type="KEGG" id="cdip:ERS451417_01503"/>
<dbReference type="GeneID" id="29421253"/>
<dbReference type="Proteomes" id="UP000480222">
    <property type="component" value="Unassembled WGS sequence"/>
</dbReference>
<protein>
    <recommendedName>
        <fullName evidence="1">YlxR domain-containing protein</fullName>
    </recommendedName>
</protein>
<dbReference type="InterPro" id="IPR035931">
    <property type="entry name" value="YlxR-like_sf"/>
</dbReference>
<accession>A0A0D6GGY4</accession>
<name>A0A0D6GGY4_CORDP</name>
<proteinExistence type="predicted"/>
<sequence>MPSDSNQRSQQRIRTCIARRRPLPEASLLRVVALKDPDESTAVRVIPDPQRKMGGRGAWISPTLEALELAEKRRAFNRALRVSAVVDTGHVREYLAGLTARPNIVRKTEH</sequence>
<evidence type="ECO:0000313" key="2">
    <source>
        <dbReference type="EMBL" id="CAB0609577.1"/>
    </source>
</evidence>
<dbReference type="InterPro" id="IPR007393">
    <property type="entry name" value="YlxR_dom"/>
</dbReference>
<dbReference type="PANTHER" id="PTHR34215:SF1">
    <property type="entry name" value="YLXR DOMAIN-CONTAINING PROTEIN"/>
    <property type="match status" value="1"/>
</dbReference>
<comment type="caution">
    <text evidence="2">The sequence shown here is derived from an EMBL/GenBank/DDBJ whole genome shotgun (WGS) entry which is preliminary data.</text>
</comment>
<evidence type="ECO:0000313" key="3">
    <source>
        <dbReference type="Proteomes" id="UP000480222"/>
    </source>
</evidence>
<dbReference type="RefSeq" id="WP_014303544.1">
    <property type="nucleotide sequence ID" value="NZ_CAJDYE010000016.1"/>
</dbReference>
<organism evidence="2 3">
    <name type="scientific">Corynebacterium diphtheriae</name>
    <dbReference type="NCBI Taxonomy" id="1717"/>
    <lineage>
        <taxon>Bacteria</taxon>
        <taxon>Bacillati</taxon>
        <taxon>Actinomycetota</taxon>
        <taxon>Actinomycetes</taxon>
        <taxon>Mycobacteriales</taxon>
        <taxon>Corynebacteriaceae</taxon>
        <taxon>Corynebacterium</taxon>
    </lineage>
</organism>
<dbReference type="OMA" id="TCVGCRE"/>
<dbReference type="Gene3D" id="3.30.1230.10">
    <property type="entry name" value="YlxR-like"/>
    <property type="match status" value="1"/>
</dbReference>
<dbReference type="SUPFAM" id="SSF64376">
    <property type="entry name" value="YlxR-like"/>
    <property type="match status" value="1"/>
</dbReference>
<dbReference type="PANTHER" id="PTHR34215">
    <property type="entry name" value="BLL0784 PROTEIN"/>
    <property type="match status" value="1"/>
</dbReference>
<dbReference type="AlphaFoldDB" id="A0A0D6GGY4"/>
<gene>
    <name evidence="2" type="ORF">CIP107547_01687</name>
</gene>